<sequence length="335" mass="38069">MCADSPQDPATTAATQPEGHLEADDNLDANDSLYHSTTGVDIMHSEKALIQLYVSERHFLTPSPAHISQPNDEDEQERMDLVHHIYSILLDGKLHLAPIEENPQRVLDLGTGTGIWAIDFADEHPSAEVIGNDLSPIQPEWNPPNCTFEVDDYEDEWLYRKEFDFIHARELEACIGDEDLMLQRAFHHLRSNGYVELQGVNAEFGSDDGTLDKAPNAKSWMKHLIEACAKFGKPVDCADKWKDKLIKAGFVDVQQEVRKLPIGPWPKDPKLKELGRYQAIQESKVIDSYTPKLFEYALGWNAEEIQVLMAQVKNELRNPAVHLYLPVYFVWGRKP</sequence>
<dbReference type="InterPro" id="IPR029063">
    <property type="entry name" value="SAM-dependent_MTases_sf"/>
</dbReference>
<evidence type="ECO:0000256" key="2">
    <source>
        <dbReference type="SAM" id="MobiDB-lite"/>
    </source>
</evidence>
<feature type="region of interest" description="Disordered" evidence="2">
    <location>
        <begin position="1"/>
        <end position="32"/>
    </location>
</feature>
<dbReference type="AlphaFoldDB" id="A0A9P5AQ93"/>
<dbReference type="PANTHER" id="PTHR43591">
    <property type="entry name" value="METHYLTRANSFERASE"/>
    <property type="match status" value="1"/>
</dbReference>
<evidence type="ECO:0000256" key="1">
    <source>
        <dbReference type="ARBA" id="ARBA00038158"/>
    </source>
</evidence>
<accession>A0A9P5AQ93</accession>
<dbReference type="EMBL" id="PVQB02000123">
    <property type="protein sequence ID" value="KAF4342728.1"/>
    <property type="molecule type" value="Genomic_DNA"/>
</dbReference>
<dbReference type="OrthoDB" id="2013972at2759"/>
<reference evidence="3" key="1">
    <citation type="journal article" date="2017" name="Mycologia">
        <title>Fusarium algeriense, sp. nov., a novel toxigenic crown rot pathogen of durum wheat from Algeria is nested in the Fusarium burgessii species complex.</title>
        <authorList>
            <person name="Laraba I."/>
            <person name="Keddad A."/>
            <person name="Boureghda H."/>
            <person name="Abdallah N."/>
            <person name="Vaughan M.M."/>
            <person name="Proctor R.H."/>
            <person name="Busman M."/>
            <person name="O'Donnell K."/>
        </authorList>
    </citation>
    <scope>NUCLEOTIDE SEQUENCE</scope>
    <source>
        <strain evidence="3">NRRL 25174</strain>
    </source>
</reference>
<comment type="caution">
    <text evidence="3">The sequence shown here is derived from an EMBL/GenBank/DDBJ whole genome shotgun (WGS) entry which is preliminary data.</text>
</comment>
<reference evidence="3" key="2">
    <citation type="submission" date="2020-02" db="EMBL/GenBank/DDBJ databases">
        <title>Identification and distribution of gene clusters putatively required for synthesis of sphingolipid metabolism inhibitors in phylogenetically diverse species of the filamentous fungus Fusarium.</title>
        <authorList>
            <person name="Kim H.-S."/>
            <person name="Busman M."/>
            <person name="Brown D.W."/>
            <person name="Divon H."/>
            <person name="Uhlig S."/>
            <person name="Proctor R.H."/>
        </authorList>
    </citation>
    <scope>NUCLEOTIDE SEQUENCE</scope>
    <source>
        <strain evidence="3">NRRL 25174</strain>
    </source>
</reference>
<dbReference type="Gene3D" id="3.40.50.150">
    <property type="entry name" value="Vaccinia Virus protein VP39"/>
    <property type="match status" value="1"/>
</dbReference>
<gene>
    <name evidence="3" type="ORF">FBEOM_3311</name>
</gene>
<name>A0A9P5AQ93_9HYPO</name>
<dbReference type="Pfam" id="PF13489">
    <property type="entry name" value="Methyltransf_23"/>
    <property type="match status" value="1"/>
</dbReference>
<dbReference type="SUPFAM" id="SSF53335">
    <property type="entry name" value="S-adenosyl-L-methionine-dependent methyltransferases"/>
    <property type="match status" value="1"/>
</dbReference>
<evidence type="ECO:0000313" key="3">
    <source>
        <dbReference type="EMBL" id="KAF4342728.1"/>
    </source>
</evidence>
<keyword evidence="4" id="KW-1185">Reference proteome</keyword>
<proteinExistence type="inferred from homology"/>
<dbReference type="PANTHER" id="PTHR43591:SF31">
    <property type="entry name" value="LAEA-LIKE, PUTATIVE (AFU_ORTHOLOGUE AFUA_8G01930)-RELATED"/>
    <property type="match status" value="1"/>
</dbReference>
<comment type="similarity">
    <text evidence="1">Belongs to the methyltransferase superfamily. LaeA methyltransferase family.</text>
</comment>
<organism evidence="3 4">
    <name type="scientific">Fusarium beomiforme</name>
    <dbReference type="NCBI Taxonomy" id="44412"/>
    <lineage>
        <taxon>Eukaryota</taxon>
        <taxon>Fungi</taxon>
        <taxon>Dikarya</taxon>
        <taxon>Ascomycota</taxon>
        <taxon>Pezizomycotina</taxon>
        <taxon>Sordariomycetes</taxon>
        <taxon>Hypocreomycetidae</taxon>
        <taxon>Hypocreales</taxon>
        <taxon>Nectriaceae</taxon>
        <taxon>Fusarium</taxon>
        <taxon>Fusarium burgessii species complex</taxon>
    </lineage>
</organism>
<dbReference type="GO" id="GO:0008168">
    <property type="term" value="F:methyltransferase activity"/>
    <property type="evidence" value="ECO:0007669"/>
    <property type="project" value="TreeGrafter"/>
</dbReference>
<dbReference type="Proteomes" id="UP000730481">
    <property type="component" value="Unassembled WGS sequence"/>
</dbReference>
<dbReference type="CDD" id="cd02440">
    <property type="entry name" value="AdoMet_MTases"/>
    <property type="match status" value="1"/>
</dbReference>
<evidence type="ECO:0000313" key="4">
    <source>
        <dbReference type="Proteomes" id="UP000730481"/>
    </source>
</evidence>
<protein>
    <submittedName>
        <fullName evidence="3">mRNA 3 end-processing YTH1</fullName>
    </submittedName>
</protein>